<dbReference type="Proteomes" id="UP001296776">
    <property type="component" value="Unassembled WGS sequence"/>
</dbReference>
<keyword evidence="2" id="KW-0732">Signal</keyword>
<reference evidence="3" key="1">
    <citation type="submission" date="2017-08" db="EMBL/GenBank/DDBJ databases">
        <authorList>
            <person name="Imhoff J.F."/>
            <person name="Rahn T."/>
            <person name="Kuenzel S."/>
            <person name="Neulinger S.C."/>
        </authorList>
    </citation>
    <scope>NUCLEOTIDE SEQUENCE</scope>
    <source>
        <strain evidence="3">DSM 11080</strain>
    </source>
</reference>
<gene>
    <name evidence="3" type="ORF">CKO40_16365</name>
</gene>
<organism evidence="3 4">
    <name type="scientific">Halochromatium glycolicum</name>
    <dbReference type="NCBI Taxonomy" id="85075"/>
    <lineage>
        <taxon>Bacteria</taxon>
        <taxon>Pseudomonadati</taxon>
        <taxon>Pseudomonadota</taxon>
        <taxon>Gammaproteobacteria</taxon>
        <taxon>Chromatiales</taxon>
        <taxon>Chromatiaceae</taxon>
        <taxon>Halochromatium</taxon>
    </lineage>
</organism>
<feature type="region of interest" description="Disordered" evidence="1">
    <location>
        <begin position="28"/>
        <end position="48"/>
    </location>
</feature>
<keyword evidence="4" id="KW-1185">Reference proteome</keyword>
<reference evidence="3" key="2">
    <citation type="journal article" date="2020" name="Microorganisms">
        <title>Osmotic Adaptation and Compatible Solute Biosynthesis of Phototrophic Bacteria as Revealed from Genome Analyses.</title>
        <authorList>
            <person name="Imhoff J.F."/>
            <person name="Rahn T."/>
            <person name="Kunzel S."/>
            <person name="Keller A."/>
            <person name="Neulinger S.C."/>
        </authorList>
    </citation>
    <scope>NUCLEOTIDE SEQUENCE</scope>
    <source>
        <strain evidence="3">DSM 11080</strain>
    </source>
</reference>
<dbReference type="EMBL" id="NRSJ01000033">
    <property type="protein sequence ID" value="MBK1706084.1"/>
    <property type="molecule type" value="Genomic_DNA"/>
</dbReference>
<comment type="caution">
    <text evidence="3">The sequence shown here is derived from an EMBL/GenBank/DDBJ whole genome shotgun (WGS) entry which is preliminary data.</text>
</comment>
<protein>
    <submittedName>
        <fullName evidence="3">Uncharacterized protein</fullName>
    </submittedName>
</protein>
<sequence length="103" mass="10747">MKTLTTTLTATVLSLATAGATAGDVYQGLSSGHPDLSSQPADHEDGFGIRALQPGVGSQIDRYHGIADGNTDLFNVRFDGPPQHHGERPVIYGAAQGNPDLSF</sequence>
<evidence type="ECO:0000256" key="2">
    <source>
        <dbReference type="SAM" id="SignalP"/>
    </source>
</evidence>
<proteinExistence type="predicted"/>
<dbReference type="RefSeq" id="WP_200347492.1">
    <property type="nucleotide sequence ID" value="NZ_NRSJ01000033.1"/>
</dbReference>
<name>A0AAJ0XAR0_9GAMM</name>
<evidence type="ECO:0000313" key="3">
    <source>
        <dbReference type="EMBL" id="MBK1706084.1"/>
    </source>
</evidence>
<dbReference type="AlphaFoldDB" id="A0AAJ0XAR0"/>
<accession>A0AAJ0XAR0</accession>
<feature type="signal peptide" evidence="2">
    <location>
        <begin position="1"/>
        <end position="22"/>
    </location>
</feature>
<feature type="region of interest" description="Disordered" evidence="1">
    <location>
        <begin position="80"/>
        <end position="103"/>
    </location>
</feature>
<evidence type="ECO:0000313" key="4">
    <source>
        <dbReference type="Proteomes" id="UP001296776"/>
    </source>
</evidence>
<evidence type="ECO:0000256" key="1">
    <source>
        <dbReference type="SAM" id="MobiDB-lite"/>
    </source>
</evidence>
<feature type="chain" id="PRO_5042563110" evidence="2">
    <location>
        <begin position="23"/>
        <end position="103"/>
    </location>
</feature>